<protein>
    <submittedName>
        <fullName evidence="3">Uncharacterized protein</fullName>
    </submittedName>
</protein>
<evidence type="ECO:0000256" key="1">
    <source>
        <dbReference type="SAM" id="MobiDB-lite"/>
    </source>
</evidence>
<dbReference type="OrthoDB" id="5393649at2"/>
<gene>
    <name evidence="3" type="ORF">FNU76_10740</name>
</gene>
<accession>A0A516SF91</accession>
<reference evidence="4" key="1">
    <citation type="submission" date="2019-07" db="EMBL/GenBank/DDBJ databases">
        <title>Chitinimonas sp. nov., isolated from Ny-Alesund, arctica soil.</title>
        <authorList>
            <person name="Xu Q."/>
            <person name="Peng F."/>
        </authorList>
    </citation>
    <scope>NUCLEOTIDE SEQUENCE [LARGE SCALE GENOMIC DNA]</scope>
    <source>
        <strain evidence="4">R3-44</strain>
    </source>
</reference>
<dbReference type="RefSeq" id="WP_144278196.1">
    <property type="nucleotide sequence ID" value="NZ_CP041730.1"/>
</dbReference>
<dbReference type="Proteomes" id="UP000317550">
    <property type="component" value="Chromosome"/>
</dbReference>
<organism evidence="3 4">
    <name type="scientific">Chitinimonas arctica</name>
    <dbReference type="NCBI Taxonomy" id="2594795"/>
    <lineage>
        <taxon>Bacteria</taxon>
        <taxon>Pseudomonadati</taxon>
        <taxon>Pseudomonadota</taxon>
        <taxon>Betaproteobacteria</taxon>
        <taxon>Neisseriales</taxon>
        <taxon>Chitinibacteraceae</taxon>
        <taxon>Chitinimonas</taxon>
    </lineage>
</organism>
<keyword evidence="4" id="KW-1185">Reference proteome</keyword>
<sequence>MKKMLFPLLLVTASLGALAERGQQVELRVEDRYGRAYPEYHQRNRAWVAGEEGEPYQLRLRNLSRERVMVVLSVDGINAVSGETAAFRQSGYVLEPYADTVVTGWRKSMGSVARFYFTDLGDSYAARTDRPFDVGVIGAAVFNERRYVPPPAAIAKEGNRPPMASRKAESAAAMGTGHGEIEESHVRRTEFERASEQPREVLAVRYDSRRNLAAAGVITERRWRERARDQPSAFPREGFTPDPRW</sequence>
<dbReference type="KEGG" id="cari:FNU76_10740"/>
<evidence type="ECO:0000313" key="4">
    <source>
        <dbReference type="Proteomes" id="UP000317550"/>
    </source>
</evidence>
<dbReference type="AlphaFoldDB" id="A0A516SF91"/>
<feature type="region of interest" description="Disordered" evidence="1">
    <location>
        <begin position="223"/>
        <end position="245"/>
    </location>
</feature>
<name>A0A516SF91_9NEIS</name>
<proteinExistence type="predicted"/>
<feature type="chain" id="PRO_5027679969" evidence="2">
    <location>
        <begin position="20"/>
        <end position="245"/>
    </location>
</feature>
<evidence type="ECO:0000256" key="2">
    <source>
        <dbReference type="SAM" id="SignalP"/>
    </source>
</evidence>
<keyword evidence="2" id="KW-0732">Signal</keyword>
<feature type="signal peptide" evidence="2">
    <location>
        <begin position="1"/>
        <end position="19"/>
    </location>
</feature>
<dbReference type="EMBL" id="CP041730">
    <property type="protein sequence ID" value="QDQ26802.1"/>
    <property type="molecule type" value="Genomic_DNA"/>
</dbReference>
<evidence type="ECO:0000313" key="3">
    <source>
        <dbReference type="EMBL" id="QDQ26802.1"/>
    </source>
</evidence>